<evidence type="ECO:0000313" key="3">
    <source>
        <dbReference type="Proteomes" id="UP000308713"/>
    </source>
</evidence>
<dbReference type="OrthoDB" id="9765957at2"/>
<protein>
    <submittedName>
        <fullName evidence="2">DUF1566 domain-containing protein</fullName>
    </submittedName>
</protein>
<dbReference type="RefSeq" id="WP_139695028.1">
    <property type="nucleotide sequence ID" value="NZ_CP074074.1"/>
</dbReference>
<organism evidence="2 3">
    <name type="scientific">Allotamlana fucoidanivorans</name>
    <dbReference type="NCBI Taxonomy" id="2583814"/>
    <lineage>
        <taxon>Bacteria</taxon>
        <taxon>Pseudomonadati</taxon>
        <taxon>Bacteroidota</taxon>
        <taxon>Flavobacteriia</taxon>
        <taxon>Flavobacteriales</taxon>
        <taxon>Flavobacteriaceae</taxon>
        <taxon>Allotamlana</taxon>
    </lineage>
</organism>
<accession>A0A5C4SP09</accession>
<gene>
    <name evidence="2" type="ORF">FGF67_03180</name>
</gene>
<dbReference type="AlphaFoldDB" id="A0A5C4SP09"/>
<dbReference type="InterPro" id="IPR011460">
    <property type="entry name" value="Lcl_C"/>
</dbReference>
<comment type="caution">
    <text evidence="2">The sequence shown here is derived from an EMBL/GenBank/DDBJ whole genome shotgun (WGS) entry which is preliminary data.</text>
</comment>
<feature type="domain" description="Lcl C-terminal" evidence="1">
    <location>
        <begin position="193"/>
        <end position="308"/>
    </location>
</feature>
<sequence>MRKIEIILVFGLLLVGRIYSQTPEMMSYQAVVRDENSDLVKNRVVGMQVSILKDSQSGNSVYTETHTPQTNDNGLLSIEVGNGITSDNIADIDWSEGTYYIKTEIDIEGGTNYTISAISQFLSVPYALHAKTADYVKGLITSKSHYVGELFGGGIVFHVNTAGDHGLIVSMLDLADEGVWSSVTDREIGESAQSSWNGQSNTGAVVSQGGANNAASICQNYSNEDYGTGVFSDWYLPSVTELDKLWVNLYEVQKGIESVGGDNTGEVQKAFYWSSTEANQFTAWGFNFYNGNAYGNIKFSKGYVRAIRSF</sequence>
<evidence type="ECO:0000313" key="2">
    <source>
        <dbReference type="EMBL" id="TNJ46014.1"/>
    </source>
</evidence>
<proteinExistence type="predicted"/>
<keyword evidence="3" id="KW-1185">Reference proteome</keyword>
<reference evidence="2 3" key="1">
    <citation type="submission" date="2019-05" db="EMBL/GenBank/DDBJ databases">
        <title>Tamlana fucoidanivorans sp. nov., isolated from the surface of algae collected from Fujian province in China.</title>
        <authorList>
            <person name="Li J."/>
        </authorList>
    </citation>
    <scope>NUCLEOTIDE SEQUENCE [LARGE SCALE GENOMIC DNA]</scope>
    <source>
        <strain evidence="2 3">CW2-9</strain>
    </source>
</reference>
<name>A0A5C4SP09_9FLAO</name>
<dbReference type="EMBL" id="VDCS01000003">
    <property type="protein sequence ID" value="TNJ46014.1"/>
    <property type="molecule type" value="Genomic_DNA"/>
</dbReference>
<dbReference type="Proteomes" id="UP000308713">
    <property type="component" value="Unassembled WGS sequence"/>
</dbReference>
<evidence type="ECO:0000259" key="1">
    <source>
        <dbReference type="Pfam" id="PF07603"/>
    </source>
</evidence>
<dbReference type="Pfam" id="PF07603">
    <property type="entry name" value="Lcl_C"/>
    <property type="match status" value="1"/>
</dbReference>